<keyword evidence="2" id="KW-0808">Transferase</keyword>
<dbReference type="PANTHER" id="PTHR41700">
    <property type="entry name" value="GCN5-RELATED N-ACETYLTRANSFERASE"/>
    <property type="match status" value="1"/>
</dbReference>
<reference evidence="2 3" key="1">
    <citation type="submission" date="2019-11" db="EMBL/GenBank/DDBJ databases">
        <authorList>
            <person name="Dong K."/>
        </authorList>
    </citation>
    <scope>NUCLEOTIDE SEQUENCE [LARGE SCALE GENOMIC DNA]</scope>
    <source>
        <strain evidence="2 3">JCM 17370</strain>
    </source>
</reference>
<keyword evidence="3" id="KW-1185">Reference proteome</keyword>
<dbReference type="PANTHER" id="PTHR41700:SF1">
    <property type="entry name" value="N-ACETYLTRANSFERASE DOMAIN-CONTAINING PROTEIN"/>
    <property type="match status" value="1"/>
</dbReference>
<gene>
    <name evidence="2" type="ORF">GL279_05330</name>
</gene>
<dbReference type="InterPro" id="IPR038764">
    <property type="entry name" value="GNAT_N_AcTrfase_prd"/>
</dbReference>
<dbReference type="AlphaFoldDB" id="A0A844GZG0"/>
<dbReference type="RefSeq" id="WP_155063578.1">
    <property type="nucleotide sequence ID" value="NZ_WMIF01000005.1"/>
</dbReference>
<sequence>MSVEIRELAGIAELKAAEDLQRAVWGAADPPDASDLLLVVQHEGGLVAGAFAKGRMLAFLFALPTATPGVQHSHRLAVLPEARGLRLGARMKWFQRDWGLAHGVELVRWTYDPLRAINAGLNIASLGAQARIYHRDYYGEMAGINAGLPSDRIVAEWHLAAPHVAARAAGERPAQTGRRLPIPQDIDALVTAAPEAALRERLRLRAALETAFAAGEAITGFDRARAEYLLS</sequence>
<dbReference type="PROSITE" id="PS51186">
    <property type="entry name" value="GNAT"/>
    <property type="match status" value="1"/>
</dbReference>
<dbReference type="InterPro" id="IPR000182">
    <property type="entry name" value="GNAT_dom"/>
</dbReference>
<dbReference type="GO" id="GO:0016747">
    <property type="term" value="F:acyltransferase activity, transferring groups other than amino-acyl groups"/>
    <property type="evidence" value="ECO:0007669"/>
    <property type="project" value="InterPro"/>
</dbReference>
<dbReference type="OrthoDB" id="9797990at2"/>
<protein>
    <submittedName>
        <fullName evidence="2">GNAT family N-acetyltransferase</fullName>
    </submittedName>
</protein>
<dbReference type="InterPro" id="IPR016181">
    <property type="entry name" value="Acyl_CoA_acyltransferase"/>
</dbReference>
<dbReference type="EMBL" id="WMIF01000005">
    <property type="protein sequence ID" value="MTH34019.1"/>
    <property type="molecule type" value="Genomic_DNA"/>
</dbReference>
<name>A0A844GZG0_9RHOB</name>
<dbReference type="Gene3D" id="3.40.630.30">
    <property type="match status" value="1"/>
</dbReference>
<dbReference type="SUPFAM" id="SSF55729">
    <property type="entry name" value="Acyl-CoA N-acyltransferases (Nat)"/>
    <property type="match status" value="1"/>
</dbReference>
<dbReference type="Proteomes" id="UP000442533">
    <property type="component" value="Unassembled WGS sequence"/>
</dbReference>
<evidence type="ECO:0000313" key="2">
    <source>
        <dbReference type="EMBL" id="MTH34019.1"/>
    </source>
</evidence>
<organism evidence="2 3">
    <name type="scientific">Paracoccus limosus</name>
    <dbReference type="NCBI Taxonomy" id="913252"/>
    <lineage>
        <taxon>Bacteria</taxon>
        <taxon>Pseudomonadati</taxon>
        <taxon>Pseudomonadota</taxon>
        <taxon>Alphaproteobacteria</taxon>
        <taxon>Rhodobacterales</taxon>
        <taxon>Paracoccaceae</taxon>
        <taxon>Paracoccus</taxon>
    </lineage>
</organism>
<feature type="domain" description="N-acetyltransferase" evidence="1">
    <location>
        <begin position="3"/>
        <end position="151"/>
    </location>
</feature>
<proteinExistence type="predicted"/>
<evidence type="ECO:0000313" key="3">
    <source>
        <dbReference type="Proteomes" id="UP000442533"/>
    </source>
</evidence>
<evidence type="ECO:0000259" key="1">
    <source>
        <dbReference type="PROSITE" id="PS51186"/>
    </source>
</evidence>
<comment type="caution">
    <text evidence="2">The sequence shown here is derived from an EMBL/GenBank/DDBJ whole genome shotgun (WGS) entry which is preliminary data.</text>
</comment>
<accession>A0A844GZG0</accession>